<protein>
    <submittedName>
        <fullName evidence="8">mRNA decay activator protein ZFP36L3</fullName>
    </submittedName>
</protein>
<dbReference type="GeneID" id="100904041"/>
<accession>A0AAJ6VXN1</accession>
<dbReference type="Proteomes" id="UP000694867">
    <property type="component" value="Unplaced"/>
</dbReference>
<evidence type="ECO:0000256" key="3">
    <source>
        <dbReference type="ARBA" id="ARBA00022771"/>
    </source>
</evidence>
<dbReference type="InterPro" id="IPR045877">
    <property type="entry name" value="ZFP36-like"/>
</dbReference>
<organism evidence="7 8">
    <name type="scientific">Galendromus occidentalis</name>
    <name type="common">western predatory mite</name>
    <dbReference type="NCBI Taxonomy" id="34638"/>
    <lineage>
        <taxon>Eukaryota</taxon>
        <taxon>Metazoa</taxon>
        <taxon>Ecdysozoa</taxon>
        <taxon>Arthropoda</taxon>
        <taxon>Chelicerata</taxon>
        <taxon>Arachnida</taxon>
        <taxon>Acari</taxon>
        <taxon>Parasitiformes</taxon>
        <taxon>Mesostigmata</taxon>
        <taxon>Gamasina</taxon>
        <taxon>Phytoseioidea</taxon>
        <taxon>Phytoseiidae</taxon>
        <taxon>Typhlodrominae</taxon>
        <taxon>Galendromus</taxon>
    </lineage>
</organism>
<proteinExistence type="predicted"/>
<keyword evidence="3 5" id="KW-0863">Zinc-finger</keyword>
<dbReference type="Pfam" id="PF00642">
    <property type="entry name" value="zf-CCCH"/>
    <property type="match status" value="2"/>
</dbReference>
<dbReference type="PROSITE" id="PS50103">
    <property type="entry name" value="ZF_C3H1"/>
    <property type="match status" value="2"/>
</dbReference>
<feature type="domain" description="C3H1-type" evidence="6">
    <location>
        <begin position="74"/>
        <end position="102"/>
    </location>
</feature>
<feature type="zinc finger region" description="C3H1-type" evidence="5">
    <location>
        <begin position="74"/>
        <end position="102"/>
    </location>
</feature>
<dbReference type="KEGG" id="goe:100904041"/>
<sequence length="160" mass="18507">MGKKSLRSEGTHVFPSGIRAVISKGRTRAHLTAEQKRKTELCRNISESGSCQYAERCLYAHSPDELRQRPVNAKFRTDLCKAFHEEGFCGYGARCSFRHEVPKKQKDMIEDSTKTLEELYRVLPRLWRWRNASSSRSRISTFASKQFSEPLNSTMDIMEQ</sequence>
<dbReference type="Gene3D" id="4.10.1000.10">
    <property type="entry name" value="Zinc finger, CCCH-type"/>
    <property type="match status" value="2"/>
</dbReference>
<dbReference type="AlphaFoldDB" id="A0AAJ6VXN1"/>
<dbReference type="GO" id="GO:0008270">
    <property type="term" value="F:zinc ion binding"/>
    <property type="evidence" value="ECO:0007669"/>
    <property type="project" value="UniProtKB-KW"/>
</dbReference>
<evidence type="ECO:0000313" key="8">
    <source>
        <dbReference type="RefSeq" id="XP_003743813.1"/>
    </source>
</evidence>
<evidence type="ECO:0000256" key="1">
    <source>
        <dbReference type="ARBA" id="ARBA00022723"/>
    </source>
</evidence>
<dbReference type="InterPro" id="IPR000571">
    <property type="entry name" value="Znf_CCCH"/>
</dbReference>
<feature type="zinc finger region" description="C3H1-type" evidence="5">
    <location>
        <begin position="36"/>
        <end position="64"/>
    </location>
</feature>
<evidence type="ECO:0000256" key="5">
    <source>
        <dbReference type="PROSITE-ProRule" id="PRU00723"/>
    </source>
</evidence>
<keyword evidence="1 5" id="KW-0479">Metal-binding</keyword>
<evidence type="ECO:0000256" key="4">
    <source>
        <dbReference type="ARBA" id="ARBA00022833"/>
    </source>
</evidence>
<gene>
    <name evidence="8" type="primary">LOC100904041</name>
</gene>
<dbReference type="PANTHER" id="PTHR12547:SF18">
    <property type="entry name" value="PROTEIN TIS11"/>
    <property type="match status" value="1"/>
</dbReference>
<dbReference type="SMART" id="SM00356">
    <property type="entry name" value="ZnF_C3H1"/>
    <property type="match status" value="2"/>
</dbReference>
<name>A0AAJ6VXN1_9ACAR</name>
<reference evidence="8" key="1">
    <citation type="submission" date="2025-08" db="UniProtKB">
        <authorList>
            <consortium name="RefSeq"/>
        </authorList>
    </citation>
    <scope>IDENTIFICATION</scope>
</reference>
<keyword evidence="2" id="KW-0677">Repeat</keyword>
<dbReference type="PANTHER" id="PTHR12547">
    <property type="entry name" value="CCCH ZINC FINGER/TIS11-RELATED"/>
    <property type="match status" value="1"/>
</dbReference>
<dbReference type="InterPro" id="IPR036855">
    <property type="entry name" value="Znf_CCCH_sf"/>
</dbReference>
<evidence type="ECO:0000313" key="7">
    <source>
        <dbReference type="Proteomes" id="UP000694867"/>
    </source>
</evidence>
<keyword evidence="4 5" id="KW-0862">Zinc</keyword>
<dbReference type="FunFam" id="4.10.1000.10:FF:000001">
    <property type="entry name" value="zinc finger CCCH domain-containing protein 15-like"/>
    <property type="match status" value="1"/>
</dbReference>
<dbReference type="RefSeq" id="XP_003743813.1">
    <property type="nucleotide sequence ID" value="XM_003743765.1"/>
</dbReference>
<feature type="domain" description="C3H1-type" evidence="6">
    <location>
        <begin position="36"/>
        <end position="64"/>
    </location>
</feature>
<evidence type="ECO:0000259" key="6">
    <source>
        <dbReference type="PROSITE" id="PS50103"/>
    </source>
</evidence>
<dbReference type="SUPFAM" id="SSF90229">
    <property type="entry name" value="CCCH zinc finger"/>
    <property type="match status" value="2"/>
</dbReference>
<dbReference type="GO" id="GO:0003729">
    <property type="term" value="F:mRNA binding"/>
    <property type="evidence" value="ECO:0007669"/>
    <property type="project" value="InterPro"/>
</dbReference>
<evidence type="ECO:0000256" key="2">
    <source>
        <dbReference type="ARBA" id="ARBA00022737"/>
    </source>
</evidence>
<keyword evidence="7" id="KW-1185">Reference proteome</keyword>